<sequence length="63" mass="7404">MEREEFQQSAPGTFDRYPDILYDLHPCFVLELSATPRTRIETFPASIVIGWWMYAARIPTGRR</sequence>
<gene>
    <name evidence="2" type="ORF">BECKTC1821D_GA0114238_10733</name>
    <name evidence="1" type="ORF">BECKTC1821E_GA0114239_10625</name>
    <name evidence="3" type="ORF">BECKTC1821F_GA0114240_10625</name>
</gene>
<name>A0A450YXM1_9GAMM</name>
<accession>A0A450YXM1</accession>
<organism evidence="1">
    <name type="scientific">Candidatus Kentrum sp. TC</name>
    <dbReference type="NCBI Taxonomy" id="2126339"/>
    <lineage>
        <taxon>Bacteria</taxon>
        <taxon>Pseudomonadati</taxon>
        <taxon>Pseudomonadota</taxon>
        <taxon>Gammaproteobacteria</taxon>
        <taxon>Candidatus Kentrum</taxon>
    </lineage>
</organism>
<proteinExistence type="predicted"/>
<reference evidence="1" key="1">
    <citation type="submission" date="2019-02" db="EMBL/GenBank/DDBJ databases">
        <authorList>
            <person name="Gruber-Vodicka R. H."/>
            <person name="Seah K. B. B."/>
        </authorList>
    </citation>
    <scope>NUCLEOTIDE SEQUENCE</scope>
    <source>
        <strain evidence="2">BECK_BZ123</strain>
        <strain evidence="1">BECK_BZ125</strain>
        <strain evidence="3">BECK_BZ126</strain>
    </source>
</reference>
<evidence type="ECO:0000313" key="3">
    <source>
        <dbReference type="EMBL" id="VFK61734.1"/>
    </source>
</evidence>
<evidence type="ECO:0000313" key="1">
    <source>
        <dbReference type="EMBL" id="VFK46282.1"/>
    </source>
</evidence>
<dbReference type="EMBL" id="CAADFW010000062">
    <property type="protein sequence ID" value="VFK61734.1"/>
    <property type="molecule type" value="Genomic_DNA"/>
</dbReference>
<protein>
    <submittedName>
        <fullName evidence="1">Uncharacterized protein</fullName>
    </submittedName>
</protein>
<dbReference type="EMBL" id="CAADFS010000073">
    <property type="protein sequence ID" value="VFK49249.1"/>
    <property type="molecule type" value="Genomic_DNA"/>
</dbReference>
<dbReference type="EMBL" id="CAADFT010000062">
    <property type="protein sequence ID" value="VFK46282.1"/>
    <property type="molecule type" value="Genomic_DNA"/>
</dbReference>
<dbReference type="AlphaFoldDB" id="A0A450YXM1"/>
<evidence type="ECO:0000313" key="2">
    <source>
        <dbReference type="EMBL" id="VFK49249.1"/>
    </source>
</evidence>